<dbReference type="Proteomes" id="UP000276345">
    <property type="component" value="Chromosome"/>
</dbReference>
<keyword evidence="1" id="KW-0808">Transferase</keyword>
<reference evidence="1 2" key="1">
    <citation type="submission" date="2018-12" db="EMBL/GenBank/DDBJ databases">
        <authorList>
            <consortium name="Pathogen Informatics"/>
        </authorList>
    </citation>
    <scope>NUCLEOTIDE SEQUENCE [LARGE SCALE GENOMIC DNA]</scope>
    <source>
        <strain evidence="1 2">NCTC7406</strain>
    </source>
</reference>
<accession>A0A447NQU9</accession>
<evidence type="ECO:0000313" key="2">
    <source>
        <dbReference type="Proteomes" id="UP000276345"/>
    </source>
</evidence>
<organism evidence="1 2">
    <name type="scientific">Salmonella enterica subsp. enterica serovar Sanjuan</name>
    <dbReference type="NCBI Taxonomy" id="1160765"/>
    <lineage>
        <taxon>Bacteria</taxon>
        <taxon>Pseudomonadati</taxon>
        <taxon>Pseudomonadota</taxon>
        <taxon>Gammaproteobacteria</taxon>
        <taxon>Enterobacterales</taxon>
        <taxon>Enterobacteriaceae</taxon>
        <taxon>Salmonella</taxon>
    </lineage>
</organism>
<gene>
    <name evidence="1" type="ORF">NCTC7406_02041</name>
</gene>
<dbReference type="GO" id="GO:0016740">
    <property type="term" value="F:transferase activity"/>
    <property type="evidence" value="ECO:0007669"/>
    <property type="project" value="UniProtKB-KW"/>
</dbReference>
<evidence type="ECO:0000313" key="1">
    <source>
        <dbReference type="EMBL" id="VEA05664.1"/>
    </source>
</evidence>
<protein>
    <submittedName>
        <fullName evidence="1">Glycosyltransferase family 1</fullName>
    </submittedName>
</protein>
<dbReference type="EMBL" id="LR134142">
    <property type="protein sequence ID" value="VEA05664.1"/>
    <property type="molecule type" value="Genomic_DNA"/>
</dbReference>
<sequence>MSHKKILCTQISAFMEQKDENVYLYTNQNDFHIQYKAVLASKYKDIHEQLIEHEIFKSQLEFLYGKK</sequence>
<name>A0A447NQU9_SALET</name>
<dbReference type="AlphaFoldDB" id="A0A447NQU9"/>
<proteinExistence type="predicted"/>